<dbReference type="GO" id="GO:0005886">
    <property type="term" value="C:plasma membrane"/>
    <property type="evidence" value="ECO:0007669"/>
    <property type="project" value="UniProtKB-SubCell"/>
</dbReference>
<dbReference type="RefSeq" id="WP_186745362.1">
    <property type="nucleotide sequence ID" value="NZ_CP060394.1"/>
</dbReference>
<accession>A0A7G8BMH3</accession>
<evidence type="ECO:0000313" key="11">
    <source>
        <dbReference type="Proteomes" id="UP000515312"/>
    </source>
</evidence>
<dbReference type="AlphaFoldDB" id="A0A7G8BMH3"/>
<dbReference type="GO" id="GO:0022857">
    <property type="term" value="F:transmembrane transporter activity"/>
    <property type="evidence" value="ECO:0007669"/>
    <property type="project" value="TreeGrafter"/>
</dbReference>
<evidence type="ECO:0000259" key="9">
    <source>
        <dbReference type="Pfam" id="PF12704"/>
    </source>
</evidence>
<dbReference type="PANTHER" id="PTHR30572">
    <property type="entry name" value="MEMBRANE COMPONENT OF TRANSPORTER-RELATED"/>
    <property type="match status" value="1"/>
</dbReference>
<keyword evidence="2" id="KW-1003">Cell membrane</keyword>
<evidence type="ECO:0000313" key="10">
    <source>
        <dbReference type="EMBL" id="QNI33743.1"/>
    </source>
</evidence>
<feature type="transmembrane region" description="Helical" evidence="7">
    <location>
        <begin position="531"/>
        <end position="550"/>
    </location>
</feature>
<feature type="domain" description="MacB-like periplasmic core" evidence="9">
    <location>
        <begin position="97"/>
        <end position="341"/>
    </location>
</feature>
<reference evidence="10 11" key="1">
    <citation type="submission" date="2020-08" db="EMBL/GenBank/DDBJ databases">
        <title>Edaphobacter telluris sp. nov. and Acidobacterium dinghuensis sp. nov., two acidobacteria isolated from forest soil.</title>
        <authorList>
            <person name="Fu J."/>
            <person name="Qiu L."/>
        </authorList>
    </citation>
    <scope>NUCLEOTIDE SEQUENCE [LARGE SCALE GENOMIC DNA]</scope>
    <source>
        <strain evidence="10">4Y35</strain>
    </source>
</reference>
<dbReference type="Proteomes" id="UP000515312">
    <property type="component" value="Chromosome"/>
</dbReference>
<dbReference type="InterPro" id="IPR003838">
    <property type="entry name" value="ABC3_permease_C"/>
</dbReference>
<dbReference type="InterPro" id="IPR047928">
    <property type="entry name" value="Perm_prefix_1"/>
</dbReference>
<dbReference type="PANTHER" id="PTHR30572:SF4">
    <property type="entry name" value="ABC TRANSPORTER PERMEASE YTRF"/>
    <property type="match status" value="1"/>
</dbReference>
<feature type="domain" description="ABC3 transporter permease C-terminal" evidence="8">
    <location>
        <begin position="793"/>
        <end position="905"/>
    </location>
</feature>
<evidence type="ECO:0000256" key="7">
    <source>
        <dbReference type="SAM" id="Phobius"/>
    </source>
</evidence>
<feature type="domain" description="ABC3 transporter permease C-terminal" evidence="8">
    <location>
        <begin position="388"/>
        <end position="507"/>
    </location>
</feature>
<feature type="transmembrane region" description="Helical" evidence="7">
    <location>
        <begin position="841"/>
        <end position="864"/>
    </location>
</feature>
<dbReference type="InterPro" id="IPR050250">
    <property type="entry name" value="Macrolide_Exporter_MacB"/>
</dbReference>
<evidence type="ECO:0000256" key="6">
    <source>
        <dbReference type="ARBA" id="ARBA00038076"/>
    </source>
</evidence>
<dbReference type="NCBIfam" id="TIGR03434">
    <property type="entry name" value="ADOP"/>
    <property type="match status" value="1"/>
</dbReference>
<evidence type="ECO:0000256" key="5">
    <source>
        <dbReference type="ARBA" id="ARBA00023136"/>
    </source>
</evidence>
<feature type="transmembrane region" description="Helical" evidence="7">
    <location>
        <begin position="438"/>
        <end position="456"/>
    </location>
</feature>
<evidence type="ECO:0000256" key="2">
    <source>
        <dbReference type="ARBA" id="ARBA00022475"/>
    </source>
</evidence>
<comment type="similarity">
    <text evidence="6">Belongs to the ABC-4 integral membrane protein family.</text>
</comment>
<protein>
    <submittedName>
        <fullName evidence="10">ABC transporter permease</fullName>
    </submittedName>
</protein>
<evidence type="ECO:0000256" key="1">
    <source>
        <dbReference type="ARBA" id="ARBA00004651"/>
    </source>
</evidence>
<feature type="domain" description="MacB-like periplasmic core" evidence="9">
    <location>
        <begin position="536"/>
        <end position="758"/>
    </location>
</feature>
<gene>
    <name evidence="10" type="ORF">H7849_07430</name>
</gene>
<dbReference type="EMBL" id="CP060394">
    <property type="protein sequence ID" value="QNI33743.1"/>
    <property type="molecule type" value="Genomic_DNA"/>
</dbReference>
<feature type="transmembrane region" description="Helical" evidence="7">
    <location>
        <begin position="876"/>
        <end position="897"/>
    </location>
</feature>
<keyword evidence="4 7" id="KW-1133">Transmembrane helix</keyword>
<name>A0A7G8BMH3_9BACT</name>
<feature type="transmembrane region" description="Helical" evidence="7">
    <location>
        <begin position="793"/>
        <end position="814"/>
    </location>
</feature>
<dbReference type="InterPro" id="IPR025857">
    <property type="entry name" value="MacB_PCD"/>
</dbReference>
<sequence length="912" mass="99923">MSLASRIATWWKAVTRPEQLNSEIEDELAFHIEAYANDLMRSGLPREEAFRRARAELGGLAAQKENCRAAWGTRAWDELRADLRYAIRMLAKSPSFTVIAICSLGLGIGANTTIFTLARQVLLDKLAVPKPEDLRLFSWTSPEKHRAIHRLWGHWERTPDGKYSCTSFSYPVYQQLRQQNRVFEDVFAFKIFSRLSATIDNKANAVTAELVSGNYYSSLGVRTVLGRGIQNSDDAGPLSGPVAVISDGFWSRRFGRSPDVVGKKIEVNLTPITIIGVNPPGFTGTANVQISPDIFLPFSMEPIAAPSWASSLLTNPDEWWVLVMGRAKPGISDVSAQAALDVVLRDAVRSTMTIKKDEEVPHFALRDGSRGDDPAGRNFAKPVYVLMALAGFVLLLACANLANLLLARASSRQREMSVRLALGAGRGRILRQMFTESLLLSMAGGIAGLILGYFGRNLVPHLMSSSWETAVATVHFDWKVFGFTAAVSIFTGLLFGLAPAWQATRTQVSSGLKDNTQSATQRSRNLAGKTLVVVQVALSMLLLVGAGLFVRTLVNLDKSHLGFRPDHLTLFEIQPPRTRYAAPKDIALYRRIEEQLSTIPGVDSVTLSKVPLITGGTSNNDFFPDGMPQKSNDDAYADDNAVGQNYFETMGIPIKAGRGFNQTDTETSRLVAVVDEQLVKKFFPNTNPLGRTFLSKKKHIEIIGVSGDARYPSLRDDPPATFYMPYRQQLDGEQSMTYEIHSRTAQAVLVQALRDAVASVDKDLPLLDIRTQNEQIEDSTKEERIFASLTSGFGILALVLACIGIYGIMAYTVARRTNEIGIRMALGAQSGRVLRMILREASWLAVIGIFAGLAIAIAMGRLIASMLFGLKSYDPLTLGGAALMLISIALAASLVPARRAATIDPIKALRHE</sequence>
<keyword evidence="3 7" id="KW-0812">Transmembrane</keyword>
<dbReference type="Pfam" id="PF12704">
    <property type="entry name" value="MacB_PCD"/>
    <property type="match status" value="2"/>
</dbReference>
<evidence type="ECO:0000256" key="4">
    <source>
        <dbReference type="ARBA" id="ARBA00022989"/>
    </source>
</evidence>
<dbReference type="InterPro" id="IPR017800">
    <property type="entry name" value="ADOP"/>
</dbReference>
<keyword evidence="11" id="KW-1185">Reference proteome</keyword>
<evidence type="ECO:0000259" key="8">
    <source>
        <dbReference type="Pfam" id="PF02687"/>
    </source>
</evidence>
<dbReference type="Pfam" id="PF02687">
    <property type="entry name" value="FtsX"/>
    <property type="match status" value="2"/>
</dbReference>
<keyword evidence="5 7" id="KW-0472">Membrane</keyword>
<dbReference type="KEGG" id="adin:H7849_07430"/>
<evidence type="ECO:0000256" key="3">
    <source>
        <dbReference type="ARBA" id="ARBA00022692"/>
    </source>
</evidence>
<feature type="transmembrane region" description="Helical" evidence="7">
    <location>
        <begin position="383"/>
        <end position="406"/>
    </location>
</feature>
<feature type="transmembrane region" description="Helical" evidence="7">
    <location>
        <begin position="476"/>
        <end position="497"/>
    </location>
</feature>
<proteinExistence type="inferred from homology"/>
<comment type="subcellular location">
    <subcellularLocation>
        <location evidence="1">Cell membrane</location>
        <topology evidence="1">Multi-pass membrane protein</topology>
    </subcellularLocation>
</comment>
<dbReference type="NCBIfam" id="NF038403">
    <property type="entry name" value="perm_prefix_1"/>
    <property type="match status" value="1"/>
</dbReference>
<organism evidence="10 11">
    <name type="scientific">Alloacidobacterium dinghuense</name>
    <dbReference type="NCBI Taxonomy" id="2763107"/>
    <lineage>
        <taxon>Bacteria</taxon>
        <taxon>Pseudomonadati</taxon>
        <taxon>Acidobacteriota</taxon>
        <taxon>Terriglobia</taxon>
        <taxon>Terriglobales</taxon>
        <taxon>Acidobacteriaceae</taxon>
        <taxon>Alloacidobacterium</taxon>
    </lineage>
</organism>